<dbReference type="Pfam" id="PF20233">
    <property type="entry name" value="DUF6590"/>
    <property type="match status" value="1"/>
</dbReference>
<gene>
    <name evidence="3" type="ORF">C8A04DRAFT_24041</name>
</gene>
<reference evidence="3" key="2">
    <citation type="submission" date="2023-05" db="EMBL/GenBank/DDBJ databases">
        <authorList>
            <consortium name="Lawrence Berkeley National Laboratory"/>
            <person name="Steindorff A."/>
            <person name="Hensen N."/>
            <person name="Bonometti L."/>
            <person name="Westerberg I."/>
            <person name="Brannstrom I.O."/>
            <person name="Guillou S."/>
            <person name="Cros-Aarteil S."/>
            <person name="Calhoun S."/>
            <person name="Haridas S."/>
            <person name="Kuo A."/>
            <person name="Mondo S."/>
            <person name="Pangilinan J."/>
            <person name="Riley R."/>
            <person name="Labutti K."/>
            <person name="Andreopoulos B."/>
            <person name="Lipzen A."/>
            <person name="Chen C."/>
            <person name="Yanf M."/>
            <person name="Daum C."/>
            <person name="Ng V."/>
            <person name="Clum A."/>
            <person name="Ohm R."/>
            <person name="Martin F."/>
            <person name="Silar P."/>
            <person name="Natvig D."/>
            <person name="Lalanne C."/>
            <person name="Gautier V."/>
            <person name="Ament-Velasquez S.L."/>
            <person name="Kruys A."/>
            <person name="Hutchinson M.I."/>
            <person name="Powell A.J."/>
            <person name="Barry K."/>
            <person name="Miller A.N."/>
            <person name="Grigoriev I.V."/>
            <person name="Debuchy R."/>
            <person name="Gladieux P."/>
            <person name="Thoren M.H."/>
            <person name="Johannesson H."/>
        </authorList>
    </citation>
    <scope>NUCLEOTIDE SEQUENCE</scope>
    <source>
        <strain evidence="3">CBS 141.50</strain>
    </source>
</reference>
<reference evidence="3" key="1">
    <citation type="journal article" date="2023" name="Mol. Phylogenet. Evol.">
        <title>Genome-scale phylogeny and comparative genomics of the fungal order Sordariales.</title>
        <authorList>
            <person name="Hensen N."/>
            <person name="Bonometti L."/>
            <person name="Westerberg I."/>
            <person name="Brannstrom I.O."/>
            <person name="Guillou S."/>
            <person name="Cros-Aarteil S."/>
            <person name="Calhoun S."/>
            <person name="Haridas S."/>
            <person name="Kuo A."/>
            <person name="Mondo S."/>
            <person name="Pangilinan J."/>
            <person name="Riley R."/>
            <person name="LaButti K."/>
            <person name="Andreopoulos B."/>
            <person name="Lipzen A."/>
            <person name="Chen C."/>
            <person name="Yan M."/>
            <person name="Daum C."/>
            <person name="Ng V."/>
            <person name="Clum A."/>
            <person name="Steindorff A."/>
            <person name="Ohm R.A."/>
            <person name="Martin F."/>
            <person name="Silar P."/>
            <person name="Natvig D.O."/>
            <person name="Lalanne C."/>
            <person name="Gautier V."/>
            <person name="Ament-Velasquez S.L."/>
            <person name="Kruys A."/>
            <person name="Hutchinson M.I."/>
            <person name="Powell A.J."/>
            <person name="Barry K."/>
            <person name="Miller A.N."/>
            <person name="Grigoriev I.V."/>
            <person name="Debuchy R."/>
            <person name="Gladieux P."/>
            <person name="Hiltunen Thoren M."/>
            <person name="Johannesson H."/>
        </authorList>
    </citation>
    <scope>NUCLEOTIDE SEQUENCE</scope>
    <source>
        <strain evidence="3">CBS 141.50</strain>
    </source>
</reference>
<comment type="caution">
    <text evidence="3">The sequence shown here is derived from an EMBL/GenBank/DDBJ whole genome shotgun (WGS) entry which is preliminary data.</text>
</comment>
<feature type="compositionally biased region" description="Basic residues" evidence="1">
    <location>
        <begin position="126"/>
        <end position="138"/>
    </location>
</feature>
<feature type="region of interest" description="Disordered" evidence="1">
    <location>
        <begin position="102"/>
        <end position="347"/>
    </location>
</feature>
<feature type="domain" description="DUF6590" evidence="2">
    <location>
        <begin position="347"/>
        <end position="495"/>
    </location>
</feature>
<dbReference type="PANTHER" id="PTHR35391:SF5">
    <property type="entry name" value="DUF6590 DOMAIN-CONTAINING PROTEIN"/>
    <property type="match status" value="1"/>
</dbReference>
<name>A0AAN6VBI4_9PEZI</name>
<protein>
    <recommendedName>
        <fullName evidence="2">DUF6590 domain-containing protein</fullName>
    </recommendedName>
</protein>
<dbReference type="AlphaFoldDB" id="A0AAN6VBI4"/>
<sequence length="511" mass="56495">MEPGWSDWSAWEWDVPHARWWRARRDPQGIVHYDYQHPDVAPRGSIQGLTEAFNNVQLGGHQQYQQDPYYHQNQAYTHNAPLPTGGGVVVGGSAYGAPSAPSDLTSYPSGKGTAAASSTYPESRPREKKHSSRKHRSRTSQGTGTRGTQEPSVPHADYSSSYQNTSTATASSGHDPRPQAEIDNQPEDDESTAERYTFGQGAPAGTEKEGTMVPESGNVEYTSADDRGPDMQSAGQGSDESPLSSDQLQDFLSQTNPYLTGAPDPSYPTGEPSLVTVGHDYPQYDHEINAGRDTPRASAQPRTHWPPYHEPTAARNQDGEDQSSLTGSTNTGREPFQTDGYTVEPSSRFQPGEIFKIVWYEPLGAGAPARSDVMTQRIRVNTGGEPYHQGLRRFIVVANDEGHCTCVPILTYERQACLKKGVKAAKHGVIHQVGRRPRTLPGEPQLGFPPVRVELYERTEQLVKESRVNYAKLTTVEHNFRVLFIGRVLPDDFENIVIQAIDVCWGKKKRR</sequence>
<evidence type="ECO:0000256" key="1">
    <source>
        <dbReference type="SAM" id="MobiDB-lite"/>
    </source>
</evidence>
<feature type="compositionally biased region" description="Polar residues" evidence="1">
    <location>
        <begin position="322"/>
        <end position="332"/>
    </location>
</feature>
<evidence type="ECO:0000313" key="4">
    <source>
        <dbReference type="Proteomes" id="UP001302676"/>
    </source>
</evidence>
<keyword evidence="4" id="KW-1185">Reference proteome</keyword>
<dbReference type="RefSeq" id="XP_062641611.1">
    <property type="nucleotide sequence ID" value="XM_062778944.1"/>
</dbReference>
<feature type="compositionally biased region" description="Polar residues" evidence="1">
    <location>
        <begin position="158"/>
        <end position="172"/>
    </location>
</feature>
<feature type="compositionally biased region" description="Basic and acidic residues" evidence="1">
    <location>
        <begin position="282"/>
        <end position="295"/>
    </location>
</feature>
<evidence type="ECO:0000259" key="2">
    <source>
        <dbReference type="Pfam" id="PF20233"/>
    </source>
</evidence>
<feature type="compositionally biased region" description="Low complexity" evidence="1">
    <location>
        <begin position="139"/>
        <end position="149"/>
    </location>
</feature>
<accession>A0AAN6VBI4</accession>
<dbReference type="EMBL" id="MU853554">
    <property type="protein sequence ID" value="KAK4148240.1"/>
    <property type="molecule type" value="Genomic_DNA"/>
</dbReference>
<feature type="compositionally biased region" description="Polar residues" evidence="1">
    <location>
        <begin position="233"/>
        <end position="258"/>
    </location>
</feature>
<dbReference type="Proteomes" id="UP001302676">
    <property type="component" value="Unassembled WGS sequence"/>
</dbReference>
<proteinExistence type="predicted"/>
<dbReference type="GeneID" id="87815557"/>
<dbReference type="InterPro" id="IPR046497">
    <property type="entry name" value="DUF6590"/>
</dbReference>
<organism evidence="3 4">
    <name type="scientific">Dichotomopilus funicola</name>
    <dbReference type="NCBI Taxonomy" id="1934379"/>
    <lineage>
        <taxon>Eukaryota</taxon>
        <taxon>Fungi</taxon>
        <taxon>Dikarya</taxon>
        <taxon>Ascomycota</taxon>
        <taxon>Pezizomycotina</taxon>
        <taxon>Sordariomycetes</taxon>
        <taxon>Sordariomycetidae</taxon>
        <taxon>Sordariales</taxon>
        <taxon>Chaetomiaceae</taxon>
        <taxon>Dichotomopilus</taxon>
    </lineage>
</organism>
<dbReference type="PANTHER" id="PTHR35391">
    <property type="entry name" value="C2H2-TYPE DOMAIN-CONTAINING PROTEIN-RELATED"/>
    <property type="match status" value="1"/>
</dbReference>
<evidence type="ECO:0000313" key="3">
    <source>
        <dbReference type="EMBL" id="KAK4148240.1"/>
    </source>
</evidence>